<dbReference type="PANTHER" id="PTHR34229:SF1">
    <property type="entry name" value="METAL TRANSPORT PROTEIN HI_1621-RELATED"/>
    <property type="match status" value="1"/>
</dbReference>
<comment type="subcellular location">
    <subcellularLocation>
        <location evidence="1">Cell membrane</location>
        <topology evidence="1">Multi-pass membrane protein</topology>
    </subcellularLocation>
</comment>
<feature type="transmembrane region" description="Helical" evidence="7">
    <location>
        <begin position="6"/>
        <end position="27"/>
    </location>
</feature>
<feature type="transmembrane region" description="Helical" evidence="7">
    <location>
        <begin position="99"/>
        <end position="118"/>
    </location>
</feature>
<keyword evidence="4 7" id="KW-0812">Transmembrane</keyword>
<keyword evidence="5 7" id="KW-1133">Transmembrane helix</keyword>
<evidence type="ECO:0000256" key="3">
    <source>
        <dbReference type="ARBA" id="ARBA00022475"/>
    </source>
</evidence>
<keyword evidence="2" id="KW-0813">Transport</keyword>
<name>A0ABS4KG49_9FIRM</name>
<dbReference type="NCBIfam" id="NF004907">
    <property type="entry name" value="PRK06265.2-2"/>
    <property type="match status" value="1"/>
</dbReference>
<dbReference type="Proteomes" id="UP001314903">
    <property type="component" value="Unassembled WGS sequence"/>
</dbReference>
<evidence type="ECO:0000313" key="8">
    <source>
        <dbReference type="EMBL" id="MBP2026748.1"/>
    </source>
</evidence>
<keyword evidence="6 7" id="KW-0472">Membrane</keyword>
<evidence type="ECO:0000256" key="1">
    <source>
        <dbReference type="ARBA" id="ARBA00004651"/>
    </source>
</evidence>
<keyword evidence="9" id="KW-1185">Reference proteome</keyword>
<evidence type="ECO:0000256" key="6">
    <source>
        <dbReference type="ARBA" id="ARBA00023136"/>
    </source>
</evidence>
<dbReference type="InterPro" id="IPR002751">
    <property type="entry name" value="CbiM/NikMN"/>
</dbReference>
<proteinExistence type="predicted"/>
<comment type="caution">
    <text evidence="8">The sequence shown here is derived from an EMBL/GenBank/DDBJ whole genome shotgun (WGS) entry which is preliminary data.</text>
</comment>
<feature type="transmembrane region" description="Helical" evidence="7">
    <location>
        <begin position="130"/>
        <end position="153"/>
    </location>
</feature>
<feature type="transmembrane region" description="Helical" evidence="7">
    <location>
        <begin position="64"/>
        <end position="87"/>
    </location>
</feature>
<evidence type="ECO:0000256" key="4">
    <source>
        <dbReference type="ARBA" id="ARBA00022692"/>
    </source>
</evidence>
<sequence>MHLSDGVLSTVAILSTSAGAAGLIGYSLKGIKDYEIPRVSIMTATFFTLSMLSIPIGPSSTHPLIAGLLGIILGKRSPIAIFIGLLLQAFLFGHGGLTTLGANTLLVGIPAISTHFIYQKWAKDKVSPYFAGGLLGVLSIFLCLVLLIGLLFFTDERYSQGFFSVANLLIVSHIPLMIIEGFMTSFAVGYIMKVKPEMLMESSSGYEL</sequence>
<evidence type="ECO:0000256" key="2">
    <source>
        <dbReference type="ARBA" id="ARBA00022448"/>
    </source>
</evidence>
<accession>A0ABS4KG49</accession>
<dbReference type="EMBL" id="JAGGLI010000004">
    <property type="protein sequence ID" value="MBP2026748.1"/>
    <property type="molecule type" value="Genomic_DNA"/>
</dbReference>
<protein>
    <submittedName>
        <fullName evidence="8">Cobalt/nickel transport system permease protein</fullName>
    </submittedName>
</protein>
<dbReference type="Gene3D" id="1.10.1760.20">
    <property type="match status" value="1"/>
</dbReference>
<evidence type="ECO:0000256" key="7">
    <source>
        <dbReference type="SAM" id="Phobius"/>
    </source>
</evidence>
<feature type="transmembrane region" description="Helical" evidence="7">
    <location>
        <begin position="165"/>
        <end position="192"/>
    </location>
</feature>
<gene>
    <name evidence="8" type="ORF">J2Z35_000539</name>
</gene>
<feature type="transmembrane region" description="Helical" evidence="7">
    <location>
        <begin position="39"/>
        <end position="58"/>
    </location>
</feature>
<keyword evidence="3" id="KW-1003">Cell membrane</keyword>
<reference evidence="8 9" key="1">
    <citation type="submission" date="2021-03" db="EMBL/GenBank/DDBJ databases">
        <title>Genomic Encyclopedia of Type Strains, Phase IV (KMG-IV): sequencing the most valuable type-strain genomes for metagenomic binning, comparative biology and taxonomic classification.</title>
        <authorList>
            <person name="Goeker M."/>
        </authorList>
    </citation>
    <scope>NUCLEOTIDE SEQUENCE [LARGE SCALE GENOMIC DNA]</scope>
    <source>
        <strain evidence="8 9">DSM 27512</strain>
    </source>
</reference>
<evidence type="ECO:0000313" key="9">
    <source>
        <dbReference type="Proteomes" id="UP001314903"/>
    </source>
</evidence>
<evidence type="ECO:0000256" key="5">
    <source>
        <dbReference type="ARBA" id="ARBA00022989"/>
    </source>
</evidence>
<organism evidence="8 9">
    <name type="scientific">Acetoanaerobium pronyense</name>
    <dbReference type="NCBI Taxonomy" id="1482736"/>
    <lineage>
        <taxon>Bacteria</taxon>
        <taxon>Bacillati</taxon>
        <taxon>Bacillota</taxon>
        <taxon>Clostridia</taxon>
        <taxon>Peptostreptococcales</taxon>
        <taxon>Filifactoraceae</taxon>
        <taxon>Acetoanaerobium</taxon>
    </lineage>
</organism>
<dbReference type="Pfam" id="PF01891">
    <property type="entry name" value="CbiM"/>
    <property type="match status" value="1"/>
</dbReference>
<dbReference type="PANTHER" id="PTHR34229">
    <property type="entry name" value="METAL TRANSPORT PROTEIN HI_1621-RELATED"/>
    <property type="match status" value="1"/>
</dbReference>